<dbReference type="InterPro" id="IPR003601">
    <property type="entry name" value="Topo_IA_2"/>
</dbReference>
<dbReference type="InterPro" id="IPR034144">
    <property type="entry name" value="TOPRIM_TopoIII"/>
</dbReference>
<dbReference type="InterPro" id="IPR005738">
    <property type="entry name" value="TopoIII"/>
</dbReference>
<evidence type="ECO:0000259" key="15">
    <source>
        <dbReference type="PROSITE" id="PS52039"/>
    </source>
</evidence>
<dbReference type="NCBIfam" id="NF005829">
    <property type="entry name" value="PRK07726.1"/>
    <property type="match status" value="1"/>
</dbReference>
<dbReference type="GO" id="GO:0006281">
    <property type="term" value="P:DNA repair"/>
    <property type="evidence" value="ECO:0007669"/>
    <property type="project" value="TreeGrafter"/>
</dbReference>
<proteinExistence type="inferred from homology"/>
<dbReference type="InterPro" id="IPR013825">
    <property type="entry name" value="Topo_IA_cen_sub2"/>
</dbReference>
<evidence type="ECO:0000256" key="10">
    <source>
        <dbReference type="ARBA" id="ARBA00031985"/>
    </source>
</evidence>
<dbReference type="InterPro" id="IPR013497">
    <property type="entry name" value="Topo_IA_cen"/>
</dbReference>
<dbReference type="InterPro" id="IPR023406">
    <property type="entry name" value="Topo_IA_AS"/>
</dbReference>
<feature type="region of interest" description="Disordered" evidence="13">
    <location>
        <begin position="818"/>
        <end position="838"/>
    </location>
</feature>
<dbReference type="EC" id="5.6.2.1" evidence="3"/>
<dbReference type="GO" id="GO:0003917">
    <property type="term" value="F:DNA topoisomerase type I (single strand cut, ATP-independent) activity"/>
    <property type="evidence" value="ECO:0007669"/>
    <property type="project" value="UniProtKB-EC"/>
</dbReference>
<dbReference type="Gene3D" id="2.70.20.10">
    <property type="entry name" value="Topoisomerase I, domain 3"/>
    <property type="match status" value="1"/>
</dbReference>
<dbReference type="InterPro" id="IPR025589">
    <property type="entry name" value="Toprim_C_rpt"/>
</dbReference>
<accession>A0A1H2W2A7</accession>
<dbReference type="InterPro" id="IPR000380">
    <property type="entry name" value="Topo_IA"/>
</dbReference>
<dbReference type="PROSITE" id="PS52039">
    <property type="entry name" value="TOPO_IA_2"/>
    <property type="match status" value="1"/>
</dbReference>
<dbReference type="Gene3D" id="3.40.50.140">
    <property type="match status" value="1"/>
</dbReference>
<dbReference type="SMART" id="SM00436">
    <property type="entry name" value="TOP1Bc"/>
    <property type="match status" value="1"/>
</dbReference>
<evidence type="ECO:0000256" key="4">
    <source>
        <dbReference type="ARBA" id="ARBA00022723"/>
    </source>
</evidence>
<keyword evidence="7" id="KW-0238">DNA-binding</keyword>
<dbReference type="InterPro" id="IPR023405">
    <property type="entry name" value="Topo_IA_core_domain"/>
</dbReference>
<dbReference type="AlphaFoldDB" id="A0A1H2W2A7"/>
<evidence type="ECO:0000256" key="9">
    <source>
        <dbReference type="ARBA" id="ARBA00030003"/>
    </source>
</evidence>
<evidence type="ECO:0000256" key="2">
    <source>
        <dbReference type="ARBA" id="ARBA00009446"/>
    </source>
</evidence>
<evidence type="ECO:0000256" key="5">
    <source>
        <dbReference type="ARBA" id="ARBA00022842"/>
    </source>
</evidence>
<evidence type="ECO:0000256" key="7">
    <source>
        <dbReference type="ARBA" id="ARBA00023125"/>
    </source>
</evidence>
<dbReference type="InterPro" id="IPR013826">
    <property type="entry name" value="Topo_IA_cen_sub3"/>
</dbReference>
<dbReference type="SMART" id="SM00437">
    <property type="entry name" value="TOP1Ac"/>
    <property type="match status" value="1"/>
</dbReference>
<dbReference type="GO" id="GO:0003677">
    <property type="term" value="F:DNA binding"/>
    <property type="evidence" value="ECO:0007669"/>
    <property type="project" value="UniProtKB-KW"/>
</dbReference>
<dbReference type="GO" id="GO:0006265">
    <property type="term" value="P:DNA topological change"/>
    <property type="evidence" value="ECO:0007669"/>
    <property type="project" value="InterPro"/>
</dbReference>
<keyword evidence="8 16" id="KW-0413">Isomerase</keyword>
<evidence type="ECO:0000313" key="17">
    <source>
        <dbReference type="Proteomes" id="UP000183454"/>
    </source>
</evidence>
<evidence type="ECO:0000256" key="6">
    <source>
        <dbReference type="ARBA" id="ARBA00023029"/>
    </source>
</evidence>
<evidence type="ECO:0000313" key="16">
    <source>
        <dbReference type="EMBL" id="SDW74219.1"/>
    </source>
</evidence>
<dbReference type="PANTHER" id="PTHR11390:SF21">
    <property type="entry name" value="DNA TOPOISOMERASE 3-ALPHA"/>
    <property type="match status" value="1"/>
</dbReference>
<comment type="similarity">
    <text evidence="2">Belongs to the type IA topoisomerase family.</text>
</comment>
<comment type="catalytic activity">
    <reaction evidence="1">
        <text>ATP-independent breakage of single-stranded DNA, followed by passage and rejoining.</text>
        <dbReference type="EC" id="5.6.2.1"/>
    </reaction>
</comment>
<dbReference type="GO" id="GO:0046872">
    <property type="term" value="F:metal ion binding"/>
    <property type="evidence" value="ECO:0007669"/>
    <property type="project" value="UniProtKB-KW"/>
</dbReference>
<dbReference type="PANTHER" id="PTHR11390">
    <property type="entry name" value="PROKARYOTIC DNA TOPOISOMERASE"/>
    <property type="match status" value="1"/>
</dbReference>
<keyword evidence="4" id="KW-0479">Metal-binding</keyword>
<dbReference type="NCBIfam" id="NF011313">
    <property type="entry name" value="PRK14724.1"/>
    <property type="match status" value="1"/>
</dbReference>
<gene>
    <name evidence="16" type="ORF">SAMN05421882_102533</name>
</gene>
<dbReference type="RefSeq" id="WP_074667281.1">
    <property type="nucleotide sequence ID" value="NZ_FNNH01000025.1"/>
</dbReference>
<dbReference type="InterPro" id="IPR006171">
    <property type="entry name" value="TOPRIM_dom"/>
</dbReference>
<evidence type="ECO:0000259" key="14">
    <source>
        <dbReference type="PROSITE" id="PS50880"/>
    </source>
</evidence>
<name>A0A1H2W2A7_9PROT</name>
<dbReference type="NCBIfam" id="TIGR01056">
    <property type="entry name" value="topB"/>
    <property type="match status" value="1"/>
</dbReference>
<evidence type="ECO:0000256" key="13">
    <source>
        <dbReference type="SAM" id="MobiDB-lite"/>
    </source>
</evidence>
<dbReference type="InterPro" id="IPR003602">
    <property type="entry name" value="Topo_IA_DNA-bd_dom"/>
</dbReference>
<dbReference type="Pfam" id="PF01131">
    <property type="entry name" value="Topoisom_bac"/>
    <property type="match status" value="1"/>
</dbReference>
<feature type="domain" description="Toprim" evidence="14">
    <location>
        <begin position="3"/>
        <end position="136"/>
    </location>
</feature>
<evidence type="ECO:0000256" key="3">
    <source>
        <dbReference type="ARBA" id="ARBA00012891"/>
    </source>
</evidence>
<sequence length="838" mass="94459">MSKKLIIAEKPSVATDIARALGNFTKETDYFESDEYVLSSAVGHLLELTVPEDYEVKRGKWSFDHLPVIPPYFDLAPIEKTANRLKLLIKLIKRKDVDTLINACDAGREGELIFRYITRYADIKKPVKRLWLQSMTPAAIREAFSKLLDDSEVQPLAEAAVSRSESDWLVGINGTRAMTAFNSQEGGFHKTTVGRVQTPTLAILVEREEAIKKFVPKDYWEIHAIFSSNNDHYKGKWFEEKFSKDKENSEARAERIWEKNKAEAIKIKCQGKPGIVSEESKPAKETCPLLYDLTSLQRDANSRFGFSAKTTLGLAQALYEKHKVLTYPRTDSRALPEDYIAPVKDTLHALATTQYDQFAKQILDSDWVKPNKRIFNNTKVSDHFAIIPTSLEPKKLNDAETKLYDLVTKRFLAIFYPAAEFLVTTRITRVEGEPFKTEGRIMITAGWQAVYGKSLIHDDKNDGTVLPAISADKSATTEEIKVISNQTRPPARFNESTLLSAMEGAGKLVEDEELRAAMSAKGLGTPATRAAIIEGLVSENYIQRMGRELYPTAKAFSLVTLLRGLKIPELISPELTGDWEFKLRQIEQGKLKREAFMAKIADMTKHIVEQAKNHRGKTISGDFATLKVLCPKCGGVIQETYKKFQCQQCDFALWKILAGRQFEIEEMETLISKGEIGPLQGFRSKMGRLFNAIIKLTDTFEMKFEFGSNDMEEADAIDFSNQHPLGKCPKCSNSVYEHGLYYICEKAIGATHTCDFKTGKIILSRAIEQEQIVKLLQTSKTDLLTKFISKKGRPFSAYLVIGKEGKIEFEFEQKASKAKIENTSEVKTSPSSSKKKRA</sequence>
<dbReference type="PROSITE" id="PS50880">
    <property type="entry name" value="TOPRIM"/>
    <property type="match status" value="1"/>
</dbReference>
<dbReference type="GO" id="GO:0043597">
    <property type="term" value="C:cytoplasmic replication fork"/>
    <property type="evidence" value="ECO:0007669"/>
    <property type="project" value="TreeGrafter"/>
</dbReference>
<evidence type="ECO:0000256" key="12">
    <source>
        <dbReference type="ARBA" id="ARBA00032877"/>
    </source>
</evidence>
<dbReference type="InterPro" id="IPR013824">
    <property type="entry name" value="Topo_IA_cen_sub1"/>
</dbReference>
<dbReference type="Pfam" id="PF01751">
    <property type="entry name" value="Toprim"/>
    <property type="match status" value="1"/>
</dbReference>
<dbReference type="PROSITE" id="PS00396">
    <property type="entry name" value="TOPO_IA_1"/>
    <property type="match status" value="1"/>
</dbReference>
<dbReference type="SUPFAM" id="SSF56712">
    <property type="entry name" value="Prokaryotic type I DNA topoisomerase"/>
    <property type="match status" value="1"/>
</dbReference>
<protein>
    <recommendedName>
        <fullName evidence="3">DNA topoisomerase</fullName>
        <ecNumber evidence="3">5.6.2.1</ecNumber>
    </recommendedName>
    <alternativeName>
        <fullName evidence="12">Omega-protein</fullName>
    </alternativeName>
    <alternativeName>
        <fullName evidence="11">Relaxing enzyme</fullName>
    </alternativeName>
    <alternativeName>
        <fullName evidence="9">Swivelase</fullName>
    </alternativeName>
    <alternativeName>
        <fullName evidence="10">Untwisting enzyme</fullName>
    </alternativeName>
</protein>
<dbReference type="NCBIfam" id="NF006032">
    <property type="entry name" value="PRK08173.1"/>
    <property type="match status" value="1"/>
</dbReference>
<dbReference type="GO" id="GO:0006310">
    <property type="term" value="P:DNA recombination"/>
    <property type="evidence" value="ECO:0007669"/>
    <property type="project" value="TreeGrafter"/>
</dbReference>
<dbReference type="CDD" id="cd00186">
    <property type="entry name" value="TOP1Ac"/>
    <property type="match status" value="1"/>
</dbReference>
<organism evidence="16 17">
    <name type="scientific">Nitrosomonas communis</name>
    <dbReference type="NCBI Taxonomy" id="44574"/>
    <lineage>
        <taxon>Bacteria</taxon>
        <taxon>Pseudomonadati</taxon>
        <taxon>Pseudomonadota</taxon>
        <taxon>Betaproteobacteria</taxon>
        <taxon>Nitrosomonadales</taxon>
        <taxon>Nitrosomonadaceae</taxon>
        <taxon>Nitrosomonas</taxon>
    </lineage>
</organism>
<reference evidence="16 17" key="1">
    <citation type="submission" date="2016-10" db="EMBL/GenBank/DDBJ databases">
        <authorList>
            <person name="de Groot N.N."/>
        </authorList>
    </citation>
    <scope>NUCLEOTIDE SEQUENCE [LARGE SCALE GENOMIC DNA]</scope>
    <source>
        <strain evidence="16 17">Nm110</strain>
    </source>
</reference>
<evidence type="ECO:0000256" key="11">
    <source>
        <dbReference type="ARBA" id="ARBA00032235"/>
    </source>
</evidence>
<dbReference type="CDD" id="cd03362">
    <property type="entry name" value="TOPRIM_TopoIA_TopoIII"/>
    <property type="match status" value="1"/>
</dbReference>
<dbReference type="SMART" id="SM00493">
    <property type="entry name" value="TOPRIM"/>
    <property type="match status" value="1"/>
</dbReference>
<evidence type="ECO:0000256" key="1">
    <source>
        <dbReference type="ARBA" id="ARBA00000213"/>
    </source>
</evidence>
<dbReference type="Pfam" id="PF13342">
    <property type="entry name" value="Toprim_Crpt"/>
    <property type="match status" value="2"/>
</dbReference>
<dbReference type="EMBL" id="FNNH01000025">
    <property type="protein sequence ID" value="SDW74219.1"/>
    <property type="molecule type" value="Genomic_DNA"/>
</dbReference>
<dbReference type="Proteomes" id="UP000183454">
    <property type="component" value="Unassembled WGS sequence"/>
</dbReference>
<keyword evidence="6" id="KW-0799">Topoisomerase</keyword>
<evidence type="ECO:0000256" key="8">
    <source>
        <dbReference type="ARBA" id="ARBA00023235"/>
    </source>
</evidence>
<feature type="domain" description="Topo IA-type catalytic" evidence="15">
    <location>
        <begin position="153"/>
        <end position="608"/>
    </location>
</feature>
<dbReference type="PRINTS" id="PR00417">
    <property type="entry name" value="PRTPISMRASEI"/>
</dbReference>
<dbReference type="Gene3D" id="1.10.290.10">
    <property type="entry name" value="Topoisomerase I, domain 4"/>
    <property type="match status" value="1"/>
</dbReference>
<dbReference type="Gene3D" id="1.10.460.10">
    <property type="entry name" value="Topoisomerase I, domain 2"/>
    <property type="match status" value="1"/>
</dbReference>
<keyword evidence="5" id="KW-0460">Magnesium</keyword>